<feature type="region of interest" description="Disordered" evidence="1">
    <location>
        <begin position="1414"/>
        <end position="1435"/>
    </location>
</feature>
<feature type="region of interest" description="Disordered" evidence="1">
    <location>
        <begin position="1369"/>
        <end position="1393"/>
    </location>
</feature>
<gene>
    <name evidence="2" type="ORF">DBV15_06830</name>
</gene>
<feature type="region of interest" description="Disordered" evidence="1">
    <location>
        <begin position="1102"/>
        <end position="1215"/>
    </location>
</feature>
<feature type="compositionally biased region" description="Basic residues" evidence="1">
    <location>
        <begin position="1073"/>
        <end position="1082"/>
    </location>
</feature>
<reference evidence="2 3" key="1">
    <citation type="journal article" date="2019" name="Philos. Trans. R. Soc. Lond., B, Biol. Sci.">
        <title>Ant behaviour and brain gene expression of defending hosts depend on the ecological success of the intruding social parasite.</title>
        <authorList>
            <person name="Kaur R."/>
            <person name="Stoldt M."/>
            <person name="Jongepier E."/>
            <person name="Feldmeyer B."/>
            <person name="Menzel F."/>
            <person name="Bornberg-Bauer E."/>
            <person name="Foitzik S."/>
        </authorList>
    </citation>
    <scope>NUCLEOTIDE SEQUENCE [LARGE SCALE GENOMIC DNA]</scope>
    <source>
        <tissue evidence="2">Whole body</tissue>
    </source>
</reference>
<feature type="compositionally biased region" description="Basic and acidic residues" evidence="1">
    <location>
        <begin position="1369"/>
        <end position="1390"/>
    </location>
</feature>
<feature type="compositionally biased region" description="Basic and acidic residues" evidence="1">
    <location>
        <begin position="1502"/>
        <end position="1512"/>
    </location>
</feature>
<feature type="compositionally biased region" description="Basic and acidic residues" evidence="1">
    <location>
        <begin position="1268"/>
        <end position="1291"/>
    </location>
</feature>
<comment type="caution">
    <text evidence="2">The sequence shown here is derived from an EMBL/GenBank/DDBJ whole genome shotgun (WGS) entry which is preliminary data.</text>
</comment>
<dbReference type="Pfam" id="PF16062">
    <property type="entry name" value="MavL-like"/>
    <property type="match status" value="2"/>
</dbReference>
<sequence>MTRIKEKLTVNGESRSYIEPNRYELIRTQFSVLHGKAVTGESPITSWTLRCDNMRRIFDKIGVTKSKQGAGESNQQMEDPPDISWENTLGSPHGVPFDDDTKELLRKCLDVSVPPPIGVEELIRRSNEFPVKFPINTVRCATLKDRGISADTIELNANSVYPLIHEAMLPLIARWLKHKRLYGSPVEKAMYADMGLVQFIHRLLDKRAATFCGPKDRWKLLDNKTGFDGWESVGTDHEEEPLVLAKCLSYDEIKLSAMMVMSSHTEFINDGSRNNKGIVSSDPDVVQPRGRPRFMEYQDIVITPEQNNIDNGYGSAMDGTLEEKRGMRVLWAKFYGEDYHPLYEEVTTRMRSKENKRYISSGCQNIFDIENYMKRTLLSAEIILLEANSRAEKQNTTAFLHVVGFGLGVWKKLQNQEVYFLKTFEIAIRKMNEKLKYVSDIMFAYFGHQKCGSAGNGDYLGDIKIHFARRAPHSRLFEADANKLLVVTYAWDGNTLPGNEFWKGSLDTSGDPAAACSTQIAELHNSKINPRACGASLHIASAEHGILHILDYAKLHLTYYMRKVFNKIGVTKNNRAANEARQQMLARDPPEISWENTLGSPHGVPFDDDTKELLKKCLNVSVPPPTSVAELIRRSNAFPVKFPINTVRCAALKYRGISSDTIELNANSVYPLIHEAMLPLIARWLKHKRLYGSPVEKVMYADMGLVQFIHRLLDKRAASFCGPNDQWKLLDNKSGFDGWESVGTDHEKEPLVLAKCLSYDEIKLSAMMVVSSHTEFINDGSRNNRGIVSSDPDAVQPRGVIMGVIGTRFERPRFMEYQDIVVSPQQNNMDNGYGSAMDGTFDEKRGMRVLWAKFYGENYHPLYDETTKRMKSKENRRYVSLGNQMIFDIENYMKRMLLSVEIILLEANSRAEKQNTTAFLHVVGFGLGVWKIIENQEVYFLKTFEIAIRKMNKKLKYVSDIMFAYFRQQKCGGAGNGDYLGDIKIHFALREPHSRLYRANDASKLLVVTYAWDGNTLPGNEFWVGSLESSGDPAAACSTQIAELHNSKINPRACGSSLHERAGPVDNNGQLRRPSRSPRSQRSRSADVDCLKKYTERRVEERRYTEISDPTKLDTSRWMPLPKNIPRGQQPGAAKRPSRDERQESVNESAASAEKWPAKSLSPPSAENRSSRIEPEAVGRPHHAVRSHSTDVTTLKRPEKSITEQRRHTDCSDPRTIATRWLPQINGAKFRREASPLARIGCEITKSAATRWMTFAKSPSPGLVVRINPERRDSTTEYDRKDEGSRKDSDPSRWQPPRKFSPAKSEKGHLQRQDEFDIGRDRSSSFVVTNERMKDHSLSYIDTNERANKLSERMRDLYDFKTENEWPKKAGTSREDTWISKSSSEDERNNYRPIRRNSQDLEFNDRIDIFKSKVQEEEDRRRPKHSTHNASEVFADDEDERLRKFNDRLRYSEDLGARRARARERRTYSDEYDEKVRRESRSYRPEMMTFKRDRPEAPAIRRLVDKENKRNSDASMRPRGSQVSYVEIDFTKRDSRTSDASYASVNLAKRGSVECKSTRQVLEVPPRRAFSQSDERPATPTPPIEFNDERYVPKKLSERDSTRYKPLDPIPFATGALPVKDEEEPLGTMLAFDETCGDFGKLEDRPLDGERITFPLLLLLYLDQGLTIDRQTRELRNSQTLRIGITG</sequence>
<dbReference type="Proteomes" id="UP000310200">
    <property type="component" value="Unassembled WGS sequence"/>
</dbReference>
<dbReference type="InterPro" id="IPR032063">
    <property type="entry name" value="MavL-like"/>
</dbReference>
<proteinExistence type="predicted"/>
<name>A0A4S2JAU8_9HYME</name>
<dbReference type="EMBL" id="QBLH01003868">
    <property type="protein sequence ID" value="TGZ32413.1"/>
    <property type="molecule type" value="Genomic_DNA"/>
</dbReference>
<organism evidence="2 3">
    <name type="scientific">Temnothorax longispinosus</name>
    <dbReference type="NCBI Taxonomy" id="300112"/>
    <lineage>
        <taxon>Eukaryota</taxon>
        <taxon>Metazoa</taxon>
        <taxon>Ecdysozoa</taxon>
        <taxon>Arthropoda</taxon>
        <taxon>Hexapoda</taxon>
        <taxon>Insecta</taxon>
        <taxon>Pterygota</taxon>
        <taxon>Neoptera</taxon>
        <taxon>Endopterygota</taxon>
        <taxon>Hymenoptera</taxon>
        <taxon>Apocrita</taxon>
        <taxon>Aculeata</taxon>
        <taxon>Formicoidea</taxon>
        <taxon>Formicidae</taxon>
        <taxon>Myrmicinae</taxon>
        <taxon>Temnothorax</taxon>
    </lineage>
</organism>
<protein>
    <submittedName>
        <fullName evidence="2">Uncharacterized protein</fullName>
    </submittedName>
</protein>
<keyword evidence="3" id="KW-1185">Reference proteome</keyword>
<feature type="compositionally biased region" description="Basic and acidic residues" evidence="1">
    <location>
        <begin position="1169"/>
        <end position="1179"/>
    </location>
</feature>
<feature type="region of interest" description="Disordered" evidence="1">
    <location>
        <begin position="1052"/>
        <end position="1090"/>
    </location>
</feature>
<feature type="region of interest" description="Disordered" evidence="1">
    <location>
        <begin position="1497"/>
        <end position="1520"/>
    </location>
</feature>
<dbReference type="STRING" id="300112.A0A4S2JAU8"/>
<feature type="region of interest" description="Disordered" evidence="1">
    <location>
        <begin position="1260"/>
        <end position="1318"/>
    </location>
</feature>
<feature type="compositionally biased region" description="Basic and acidic residues" evidence="1">
    <location>
        <begin position="1304"/>
        <end position="1318"/>
    </location>
</feature>
<evidence type="ECO:0000256" key="1">
    <source>
        <dbReference type="SAM" id="MobiDB-lite"/>
    </source>
</evidence>
<feature type="compositionally biased region" description="Basic and acidic residues" evidence="1">
    <location>
        <begin position="1194"/>
        <end position="1213"/>
    </location>
</feature>
<evidence type="ECO:0000313" key="3">
    <source>
        <dbReference type="Proteomes" id="UP000310200"/>
    </source>
</evidence>
<feature type="region of interest" description="Disordered" evidence="1">
    <location>
        <begin position="1558"/>
        <end position="1587"/>
    </location>
</feature>
<accession>A0A4S2JAU8</accession>
<feature type="compositionally biased region" description="Basic and acidic residues" evidence="1">
    <location>
        <begin position="1102"/>
        <end position="1115"/>
    </location>
</feature>
<evidence type="ECO:0000313" key="2">
    <source>
        <dbReference type="EMBL" id="TGZ32413.1"/>
    </source>
</evidence>